<keyword evidence="4 10" id="KW-0863">Zinc-finger</keyword>
<feature type="domain" description="C2H2-type" evidence="12">
    <location>
        <begin position="332"/>
        <end position="364"/>
    </location>
</feature>
<comment type="subcellular location">
    <subcellularLocation>
        <location evidence="1">Nucleus</location>
    </subcellularLocation>
</comment>
<keyword evidence="7" id="KW-0238">DNA-binding</keyword>
<feature type="compositionally biased region" description="Basic and acidic residues" evidence="11">
    <location>
        <begin position="526"/>
        <end position="581"/>
    </location>
</feature>
<feature type="compositionally biased region" description="Basic and acidic residues" evidence="11">
    <location>
        <begin position="1148"/>
        <end position="1161"/>
    </location>
</feature>
<feature type="region of interest" description="Disordered" evidence="11">
    <location>
        <begin position="1025"/>
        <end position="1051"/>
    </location>
</feature>
<feature type="compositionally biased region" description="Low complexity" evidence="11">
    <location>
        <begin position="763"/>
        <end position="772"/>
    </location>
</feature>
<evidence type="ECO:0000256" key="3">
    <source>
        <dbReference type="ARBA" id="ARBA00022737"/>
    </source>
</evidence>
<feature type="region of interest" description="Disordered" evidence="11">
    <location>
        <begin position="75"/>
        <end position="124"/>
    </location>
</feature>
<comment type="caution">
    <text evidence="13">The sequence shown here is derived from an EMBL/GenBank/DDBJ whole genome shotgun (WGS) entry which is preliminary data.</text>
</comment>
<name>A0AAE1AX22_9GAST</name>
<feature type="compositionally biased region" description="Acidic residues" evidence="11">
    <location>
        <begin position="1134"/>
        <end position="1147"/>
    </location>
</feature>
<dbReference type="SMART" id="SM00355">
    <property type="entry name" value="ZnF_C2H2"/>
    <property type="match status" value="8"/>
</dbReference>
<proteinExistence type="predicted"/>
<dbReference type="FunFam" id="3.30.160.60:FF:000112">
    <property type="entry name" value="Mds1 and evi1 complex locus protein"/>
    <property type="match status" value="1"/>
</dbReference>
<evidence type="ECO:0000256" key="5">
    <source>
        <dbReference type="ARBA" id="ARBA00022833"/>
    </source>
</evidence>
<dbReference type="PROSITE" id="PS50157">
    <property type="entry name" value="ZINC_FINGER_C2H2_2"/>
    <property type="match status" value="8"/>
</dbReference>
<feature type="region of interest" description="Disordered" evidence="11">
    <location>
        <begin position="483"/>
        <end position="794"/>
    </location>
</feature>
<evidence type="ECO:0000256" key="7">
    <source>
        <dbReference type="ARBA" id="ARBA00023125"/>
    </source>
</evidence>
<dbReference type="SUPFAM" id="SSF57667">
    <property type="entry name" value="beta-beta-alpha zinc fingers"/>
    <property type="match status" value="5"/>
</dbReference>
<keyword evidence="14" id="KW-1185">Reference proteome</keyword>
<feature type="compositionally biased region" description="Polar residues" evidence="11">
    <location>
        <begin position="512"/>
        <end position="525"/>
    </location>
</feature>
<evidence type="ECO:0000259" key="12">
    <source>
        <dbReference type="PROSITE" id="PS50157"/>
    </source>
</evidence>
<reference evidence="13" key="1">
    <citation type="journal article" date="2023" name="G3 (Bethesda)">
        <title>A reference genome for the long-term kleptoplast-retaining sea slug Elysia crispata morphotype clarki.</title>
        <authorList>
            <person name="Eastman K.E."/>
            <person name="Pendleton A.L."/>
            <person name="Shaikh M.A."/>
            <person name="Suttiyut T."/>
            <person name="Ogas R."/>
            <person name="Tomko P."/>
            <person name="Gavelis G."/>
            <person name="Widhalm J.R."/>
            <person name="Wisecaver J.H."/>
        </authorList>
    </citation>
    <scope>NUCLEOTIDE SEQUENCE</scope>
    <source>
        <strain evidence="13">ECLA1</strain>
    </source>
</reference>
<dbReference type="GO" id="GO:0008270">
    <property type="term" value="F:zinc ion binding"/>
    <property type="evidence" value="ECO:0007669"/>
    <property type="project" value="UniProtKB-KW"/>
</dbReference>
<feature type="compositionally biased region" description="Acidic residues" evidence="11">
    <location>
        <begin position="1162"/>
        <end position="1182"/>
    </location>
</feature>
<evidence type="ECO:0000256" key="8">
    <source>
        <dbReference type="ARBA" id="ARBA00023163"/>
    </source>
</evidence>
<sequence length="1252" mass="137881">MRNPENCNVGESSLAKLIQAYCNRCCKPLKVALAARLGDTRSQFRTINDAIKPGPTPRKTGFNANTLRDRLKAGTREAMSRGGAREVMSRGGGRGEKGRYKQGCEEEERREVMSRGGGRREKGRYNQGWEEDERREGRNCGEKRSILSYRGLSSIQERRALELGITLEICRDLHIDQNRKHSVFHRSNPRISLLSSCVYSDDNSDYQDPVETGNGGEFKCDECPKSFQWKANLQRHQLTHDADRKFPCENCDKVFTDPSNLQRHIRSQHVGARSHACSECGKTFATSSGLKQHQHIHSSVKPFQCEVCLKAYTQFSNLCRHKRMHADCRQQIKCKDCGQAFSTVTSLSKHKRFCEGVMRTGLRAMYPSPHGDPKLSPLSLSPSSGHPPAHPHPLPPTPAGHAQMPASLFPALYGRPAQFPFSPYPPPASFAQFPGLQHLAASLPPSLLGPQGPVSPSTALKLAATLQHQFALARTPPAALDKKLGLNTVSPSPSSPVSTPSRYSPEEDKASSRGNGYSTNTSFYENHNHLGEPDHPDVKRRLLNDEADEKDNHLDVGSKYDDCDSDKSQVLNSERDQSIDRARKRSRSPSPGRNRTSSPGAVDREEQVSSPPVEKKHKTTPSIAPPGFTQFRPQSPVVSSRVGHILTTPKPVKQETAFDLSTNGTSGHSSGQEEQLSPRESDMNIRADADDGVEEKSETDQESSVGKDLEAPLDLSNKKSKSSSAEEVTNREPASEVIKTSTGLEKEPSSPVPSPVSQNLSTSPASSALQQHHQQRAHHAMSSSSPSILPLSSPLSMASTMPPLSIPGGVSSDLKAAGIVPSSPYGPYPFSPAMMEQFLRMKEDLKLQHEAAAKFSNPFSRFPMPGPTAFPGLHPHPPHPQFPIMSNRHHAEKSMMKQLEKSSSDFHSAHHRLPHHLLHTNHHHHHPHFGSPGGAAGSVANKNKERYACKFCGKVFPRSANLTRHLRTHTGEQPYKCKYCERSFSISSNLQRHVRNIHNKEKPFKCPLCERCFGQQTNLDRHLKKHETEGPHLADSPPSAPSSPSLQPGLVSGREDVDLAEEDGYFSQVTGFVSRPHGAAAGEKGEDADDEDDEDLDGEEGDDIAGPSRRRPRGLVEEDDEEEMTHLARRKSLDDEDDIDVDNDLDVLDTKRGNEDDKLAVEEDELEDEDELVDDADISDGDVVDEEATTLAITAAEPRDTMGPTKSTAKHEIEDVAEEATLQHNSLTEVSEETTEPVTPGFCADSDLSSKT</sequence>
<gene>
    <name evidence="13" type="ORF">RRG08_010548</name>
</gene>
<evidence type="ECO:0000256" key="1">
    <source>
        <dbReference type="ARBA" id="ARBA00004123"/>
    </source>
</evidence>
<keyword evidence="2" id="KW-0479">Metal-binding</keyword>
<evidence type="ECO:0000313" key="14">
    <source>
        <dbReference type="Proteomes" id="UP001283361"/>
    </source>
</evidence>
<evidence type="ECO:0000256" key="9">
    <source>
        <dbReference type="ARBA" id="ARBA00023242"/>
    </source>
</evidence>
<feature type="region of interest" description="Disordered" evidence="11">
    <location>
        <begin position="1070"/>
        <end position="1182"/>
    </location>
</feature>
<feature type="region of interest" description="Disordered" evidence="11">
    <location>
        <begin position="365"/>
        <end position="401"/>
    </location>
</feature>
<feature type="compositionally biased region" description="Acidic residues" evidence="11">
    <location>
        <begin position="1086"/>
        <end position="1103"/>
    </location>
</feature>
<dbReference type="FunFam" id="3.30.160.60:FF:000671">
    <property type="entry name" value="Zinc finger protein 26"/>
    <property type="match status" value="1"/>
</dbReference>
<evidence type="ECO:0000256" key="11">
    <source>
        <dbReference type="SAM" id="MobiDB-lite"/>
    </source>
</evidence>
<feature type="compositionally biased region" description="Low complexity" evidence="11">
    <location>
        <begin position="488"/>
        <end position="501"/>
    </location>
</feature>
<dbReference type="FunFam" id="3.30.160.60:FF:000929">
    <property type="entry name" value="Uncharacterized protein, isoform B"/>
    <property type="match status" value="1"/>
</dbReference>
<dbReference type="GO" id="GO:0003677">
    <property type="term" value="F:DNA binding"/>
    <property type="evidence" value="ECO:0007669"/>
    <property type="project" value="UniProtKB-KW"/>
</dbReference>
<dbReference type="InterPro" id="IPR036236">
    <property type="entry name" value="Znf_C2H2_sf"/>
</dbReference>
<feature type="compositionally biased region" description="Low complexity" evidence="11">
    <location>
        <begin position="375"/>
        <end position="387"/>
    </location>
</feature>
<feature type="compositionally biased region" description="Low complexity" evidence="11">
    <location>
        <begin position="780"/>
        <end position="794"/>
    </location>
</feature>
<evidence type="ECO:0000256" key="2">
    <source>
        <dbReference type="ARBA" id="ARBA00022723"/>
    </source>
</evidence>
<dbReference type="InterPro" id="IPR050331">
    <property type="entry name" value="Zinc_finger"/>
</dbReference>
<feature type="domain" description="C2H2-type" evidence="12">
    <location>
        <begin position="275"/>
        <end position="302"/>
    </location>
</feature>
<organism evidence="13 14">
    <name type="scientific">Elysia crispata</name>
    <name type="common">lettuce slug</name>
    <dbReference type="NCBI Taxonomy" id="231223"/>
    <lineage>
        <taxon>Eukaryota</taxon>
        <taxon>Metazoa</taxon>
        <taxon>Spiralia</taxon>
        <taxon>Lophotrochozoa</taxon>
        <taxon>Mollusca</taxon>
        <taxon>Gastropoda</taxon>
        <taxon>Heterobranchia</taxon>
        <taxon>Euthyneura</taxon>
        <taxon>Panpulmonata</taxon>
        <taxon>Sacoglossa</taxon>
        <taxon>Placobranchoidea</taxon>
        <taxon>Plakobranchidae</taxon>
        <taxon>Elysia</taxon>
    </lineage>
</organism>
<feature type="compositionally biased region" description="Polar residues" evidence="11">
    <location>
        <begin position="588"/>
        <end position="599"/>
    </location>
</feature>
<dbReference type="EMBL" id="JAWDGP010001028">
    <property type="protein sequence ID" value="KAK3795594.1"/>
    <property type="molecule type" value="Genomic_DNA"/>
</dbReference>
<keyword evidence="6" id="KW-0805">Transcription regulation</keyword>
<dbReference type="AlphaFoldDB" id="A0AAE1AX22"/>
<keyword evidence="5" id="KW-0862">Zinc</keyword>
<accession>A0AAE1AX22</accession>
<dbReference type="PANTHER" id="PTHR16515:SF57">
    <property type="entry name" value="ZINC FINGER PROTEIN 154-LIKE"/>
    <property type="match status" value="1"/>
</dbReference>
<dbReference type="FunFam" id="3.30.160.60:FF:000159">
    <property type="entry name" value="Mds1 and evi1 complex locus protein"/>
    <property type="match status" value="1"/>
</dbReference>
<protein>
    <recommendedName>
        <fullName evidence="12">C2H2-type domain-containing protein</fullName>
    </recommendedName>
</protein>
<dbReference type="FunFam" id="3.30.160.60:FF:000150">
    <property type="entry name" value="Mds1 and evi1 complex locus protein"/>
    <property type="match status" value="1"/>
</dbReference>
<feature type="domain" description="C2H2-type" evidence="12">
    <location>
        <begin position="947"/>
        <end position="974"/>
    </location>
</feature>
<dbReference type="Pfam" id="PF00096">
    <property type="entry name" value="zf-C2H2"/>
    <property type="match status" value="8"/>
</dbReference>
<dbReference type="FunFam" id="3.30.160.60:FF:000126">
    <property type="entry name" value="Mds1 and evi1 complex locus protein"/>
    <property type="match status" value="1"/>
</dbReference>
<keyword evidence="8" id="KW-0804">Transcription</keyword>
<keyword evidence="9" id="KW-0539">Nucleus</keyword>
<dbReference type="PANTHER" id="PTHR16515">
    <property type="entry name" value="PR DOMAIN ZINC FINGER PROTEIN"/>
    <property type="match status" value="1"/>
</dbReference>
<evidence type="ECO:0000313" key="13">
    <source>
        <dbReference type="EMBL" id="KAK3795594.1"/>
    </source>
</evidence>
<evidence type="ECO:0000256" key="6">
    <source>
        <dbReference type="ARBA" id="ARBA00023015"/>
    </source>
</evidence>
<feature type="domain" description="C2H2-type" evidence="12">
    <location>
        <begin position="218"/>
        <end position="245"/>
    </location>
</feature>
<dbReference type="Proteomes" id="UP001283361">
    <property type="component" value="Unassembled WGS sequence"/>
</dbReference>
<feature type="region of interest" description="Disordered" evidence="11">
    <location>
        <begin position="1221"/>
        <end position="1252"/>
    </location>
</feature>
<dbReference type="GO" id="GO:0005634">
    <property type="term" value="C:nucleus"/>
    <property type="evidence" value="ECO:0007669"/>
    <property type="project" value="UniProtKB-SubCell"/>
</dbReference>
<feature type="domain" description="C2H2-type" evidence="12">
    <location>
        <begin position="303"/>
        <end position="330"/>
    </location>
</feature>
<feature type="domain" description="C2H2-type" evidence="12">
    <location>
        <begin position="1004"/>
        <end position="1031"/>
    </location>
</feature>
<dbReference type="PROSITE" id="PS00028">
    <property type="entry name" value="ZINC_FINGER_C2H2_1"/>
    <property type="match status" value="7"/>
</dbReference>
<feature type="compositionally biased region" description="Pro residues" evidence="11">
    <location>
        <begin position="388"/>
        <end position="398"/>
    </location>
</feature>
<dbReference type="GO" id="GO:0006355">
    <property type="term" value="P:regulation of DNA-templated transcription"/>
    <property type="evidence" value="ECO:0007669"/>
    <property type="project" value="UniProtKB-ARBA"/>
</dbReference>
<feature type="domain" description="C2H2-type" evidence="12">
    <location>
        <begin position="975"/>
        <end position="1003"/>
    </location>
</feature>
<dbReference type="Gene3D" id="3.30.160.60">
    <property type="entry name" value="Classic Zinc Finger"/>
    <property type="match status" value="7"/>
</dbReference>
<evidence type="ECO:0000256" key="10">
    <source>
        <dbReference type="PROSITE-ProRule" id="PRU00042"/>
    </source>
</evidence>
<evidence type="ECO:0000256" key="4">
    <source>
        <dbReference type="ARBA" id="ARBA00022771"/>
    </source>
</evidence>
<feature type="domain" description="C2H2-type" evidence="12">
    <location>
        <begin position="246"/>
        <end position="274"/>
    </location>
</feature>
<feature type="compositionally biased region" description="Basic and acidic residues" evidence="11">
    <location>
        <begin position="676"/>
        <end position="710"/>
    </location>
</feature>
<dbReference type="InterPro" id="IPR013087">
    <property type="entry name" value="Znf_C2H2_type"/>
</dbReference>
<feature type="compositionally biased region" description="Polar residues" evidence="11">
    <location>
        <begin position="659"/>
        <end position="675"/>
    </location>
</feature>
<keyword evidence="3" id="KW-0677">Repeat</keyword>